<dbReference type="AlphaFoldDB" id="A0A8J4VXR4"/>
<keyword evidence="5 14" id="KW-0813">Transport</keyword>
<reference evidence="16" key="1">
    <citation type="submission" date="2020-03" db="EMBL/GenBank/DDBJ databases">
        <title>Castanea mollissima Vanexum genome sequencing.</title>
        <authorList>
            <person name="Staton M."/>
        </authorList>
    </citation>
    <scope>NUCLEOTIDE SEQUENCE</scope>
    <source>
        <tissue evidence="16">Leaf</tissue>
    </source>
</reference>
<keyword evidence="12 14" id="KW-0472">Membrane</keyword>
<keyword evidence="7 14" id="KW-0967">Endosome</keyword>
<evidence type="ECO:0000256" key="9">
    <source>
        <dbReference type="ARBA" id="ARBA00022989"/>
    </source>
</evidence>
<keyword evidence="6 14" id="KW-0812">Transmembrane</keyword>
<dbReference type="Proteomes" id="UP000737018">
    <property type="component" value="Unassembled WGS sequence"/>
</dbReference>
<dbReference type="InterPro" id="IPR037185">
    <property type="entry name" value="EmrE-like"/>
</dbReference>
<evidence type="ECO:0000313" key="17">
    <source>
        <dbReference type="Proteomes" id="UP000737018"/>
    </source>
</evidence>
<comment type="similarity">
    <text evidence="3 15">Belongs to the ARV1 family.</text>
</comment>
<proteinExistence type="inferred from homology"/>
<feature type="transmembrane region" description="Helical" evidence="14">
    <location>
        <begin position="106"/>
        <end position="126"/>
    </location>
</feature>
<comment type="similarity">
    <text evidence="2 14">Belongs to the NIPA (TC 2.A.7) family.</text>
</comment>
<organism evidence="16 17">
    <name type="scientific">Castanea mollissima</name>
    <name type="common">Chinese chestnut</name>
    <dbReference type="NCBI Taxonomy" id="60419"/>
    <lineage>
        <taxon>Eukaryota</taxon>
        <taxon>Viridiplantae</taxon>
        <taxon>Streptophyta</taxon>
        <taxon>Embryophyta</taxon>
        <taxon>Tracheophyta</taxon>
        <taxon>Spermatophyta</taxon>
        <taxon>Magnoliopsida</taxon>
        <taxon>eudicotyledons</taxon>
        <taxon>Gunneridae</taxon>
        <taxon>Pentapetalae</taxon>
        <taxon>rosids</taxon>
        <taxon>fabids</taxon>
        <taxon>Fagales</taxon>
        <taxon>Fagaceae</taxon>
        <taxon>Castanea</taxon>
    </lineage>
</organism>
<dbReference type="GO" id="GO:0097036">
    <property type="term" value="P:regulation of plasma membrane sterol distribution"/>
    <property type="evidence" value="ECO:0007669"/>
    <property type="project" value="UniProtKB-UniRule"/>
</dbReference>
<keyword evidence="15" id="KW-0746">Sphingolipid metabolism</keyword>
<feature type="transmembrane region" description="Helical" evidence="14">
    <location>
        <begin position="173"/>
        <end position="194"/>
    </location>
</feature>
<keyword evidence="11 15" id="KW-0443">Lipid metabolism</keyword>
<evidence type="ECO:0000256" key="11">
    <source>
        <dbReference type="ARBA" id="ARBA00023098"/>
    </source>
</evidence>
<keyword evidence="8 15" id="KW-0256">Endoplasmic reticulum</keyword>
<evidence type="ECO:0000256" key="5">
    <source>
        <dbReference type="ARBA" id="ARBA00022448"/>
    </source>
</evidence>
<dbReference type="InterPro" id="IPR008521">
    <property type="entry name" value="Mg_trans_NIPA"/>
</dbReference>
<comment type="caution">
    <text evidence="16">The sequence shown here is derived from an EMBL/GenBank/DDBJ whole genome shotgun (WGS) entry which is preliminary data.</text>
</comment>
<protein>
    <recommendedName>
        <fullName evidence="14 15">Multifunctional fusion protein</fullName>
    </recommendedName>
    <domain>
        <recommendedName>
            <fullName evidence="14">Probable magnesium transporter</fullName>
        </recommendedName>
    </domain>
    <domain>
        <recommendedName>
            <fullName evidence="15">Protein ARV</fullName>
        </recommendedName>
    </domain>
</protein>
<keyword evidence="14" id="KW-0406">Ion transport</keyword>
<keyword evidence="17" id="KW-1185">Reference proteome</keyword>
<evidence type="ECO:0000256" key="8">
    <source>
        <dbReference type="ARBA" id="ARBA00022824"/>
    </source>
</evidence>
<evidence type="ECO:0000256" key="14">
    <source>
        <dbReference type="RuleBase" id="RU363078"/>
    </source>
</evidence>
<keyword evidence="14" id="KW-1003">Cell membrane</keyword>
<feature type="transmembrane region" description="Helical" evidence="14">
    <location>
        <begin position="6"/>
        <end position="25"/>
    </location>
</feature>
<keyword evidence="14" id="KW-0460">Magnesium</keyword>
<evidence type="ECO:0000256" key="7">
    <source>
        <dbReference type="ARBA" id="ARBA00022753"/>
    </source>
</evidence>
<evidence type="ECO:0000256" key="13">
    <source>
        <dbReference type="ARBA" id="ARBA00025284"/>
    </source>
</evidence>
<comment type="subunit">
    <text evidence="4 14">Homodimer.</text>
</comment>
<dbReference type="PANTHER" id="PTHR12570">
    <property type="match status" value="1"/>
</dbReference>
<feature type="transmembrane region" description="Helical" evidence="14">
    <location>
        <begin position="238"/>
        <end position="262"/>
    </location>
</feature>
<comment type="function">
    <text evidence="15">Mediator of sterol homeostasis involved in sterol uptake, trafficking and distribution into membranes.</text>
</comment>
<dbReference type="InterPro" id="IPR007290">
    <property type="entry name" value="Arv1"/>
</dbReference>
<evidence type="ECO:0000256" key="15">
    <source>
        <dbReference type="RuleBase" id="RU368065"/>
    </source>
</evidence>
<gene>
    <name evidence="16" type="ORF">CMV_010510</name>
</gene>
<dbReference type="GO" id="GO:0005769">
    <property type="term" value="C:early endosome"/>
    <property type="evidence" value="ECO:0007669"/>
    <property type="project" value="UniProtKB-SubCell"/>
</dbReference>
<comment type="function">
    <text evidence="13 14">Acts as a Mg(2+) transporter. Can also transport other divalent cations such as Fe(2+), Sr(2+), Ba(2+), Mn(2+) and Co(2+) but to a much less extent than Mg(2+).</text>
</comment>
<dbReference type="EMBL" id="JRKL02001220">
    <property type="protein sequence ID" value="KAF3965279.1"/>
    <property type="molecule type" value="Genomic_DNA"/>
</dbReference>
<dbReference type="GO" id="GO:0015095">
    <property type="term" value="F:magnesium ion transmembrane transporter activity"/>
    <property type="evidence" value="ECO:0007669"/>
    <property type="project" value="UniProtKB-UniRule"/>
</dbReference>
<sequence length="652" mass="72275">MTKENLKGFILALLSSGFIGASFIIKKKGLRKAAAASGVRAGVGGYSYLLEPLWWIGMITMIVGEIANFVAYAFAPAVLVTPLGALSIIVSAVLAHFILKERLHKLGMLGCVMCIVGSVIIVIHAPQEHPITSVQEIWSMATQPAFLLYVGSVIVLVFILVFHFAPRCGHSNVLVFTGICSLMGSLSVMSVKALGTSIKLSFEGKNQLIYAETWFFMMVVAVSVITQMNYLNKALDTFNTAIVSPIYYVMFTTLTILASVIMFKDWDGQSGGTIVSEICGFIVVLSGTILLHVTKDFERISSFKASSAPVSPSLSTRLCGGNGELLLKYNNEEDVPSSEELLSEKMALGKFDWNPLKTWKAENSSKEGKSLLSQKYLQSLPYPVPPFLKRECKCSSEKKEQRHMDMDMYRCVECGFRIKTLFVQYSPGNIRLMKCENCKAVADEYIECNFLILLIDLILHKPKAYRHLLFNVLKQGAPHFEGLLWKSTVGFLLLDAYRSLVLKSCDEEWSSSTSLSSLVWTCRKLLTDVFLGNLLFLGTFLLATKIFMSISAGSLRNKDILLAILISSYFKMFLIVMMVWEFPSSVIFIIDLFVLSSNTVAVKVMTESAMSRCIGACFSAHAVKIFTTQMSLLAEAIPWLVSIMVALLKIKK</sequence>
<comment type="function">
    <text evidence="15">Regulates also the sphingolipid metabolism.</text>
</comment>
<evidence type="ECO:0000313" key="16">
    <source>
        <dbReference type="EMBL" id="KAF3965279.1"/>
    </source>
</evidence>
<feature type="transmembrane region" description="Helical" evidence="14">
    <location>
        <begin position="146"/>
        <end position="166"/>
    </location>
</feature>
<dbReference type="Pfam" id="PF04161">
    <property type="entry name" value="Arv1"/>
    <property type="match status" value="1"/>
</dbReference>
<feature type="transmembrane region" description="Helical" evidence="14">
    <location>
        <begin position="525"/>
        <end position="548"/>
    </location>
</feature>
<accession>A0A8J4VXR4</accession>
<feature type="transmembrane region" description="Helical" evidence="14">
    <location>
        <begin position="80"/>
        <end position="99"/>
    </location>
</feature>
<evidence type="ECO:0000256" key="4">
    <source>
        <dbReference type="ARBA" id="ARBA00011738"/>
    </source>
</evidence>
<dbReference type="SUPFAM" id="SSF103481">
    <property type="entry name" value="Multidrug resistance efflux transporter EmrE"/>
    <property type="match status" value="1"/>
</dbReference>
<keyword evidence="9 14" id="KW-1133">Transmembrane helix</keyword>
<evidence type="ECO:0000256" key="12">
    <source>
        <dbReference type="ARBA" id="ARBA00023136"/>
    </source>
</evidence>
<evidence type="ECO:0000256" key="1">
    <source>
        <dbReference type="ARBA" id="ARBA00004477"/>
    </source>
</evidence>
<evidence type="ECO:0000256" key="2">
    <source>
        <dbReference type="ARBA" id="ARBA00007001"/>
    </source>
</evidence>
<dbReference type="GO" id="GO:0005789">
    <property type="term" value="C:endoplasmic reticulum membrane"/>
    <property type="evidence" value="ECO:0007669"/>
    <property type="project" value="UniProtKB-SubCell"/>
</dbReference>
<dbReference type="GO" id="GO:0032366">
    <property type="term" value="P:intracellular sterol transport"/>
    <property type="evidence" value="ECO:0007669"/>
    <property type="project" value="UniProtKB-UniRule"/>
</dbReference>
<dbReference type="PANTHER" id="PTHR12570:SF19">
    <property type="entry name" value="MAGNESIUM TRANSPORTER-RELATED"/>
    <property type="match status" value="1"/>
</dbReference>
<dbReference type="GO" id="GO:0016125">
    <property type="term" value="P:sterol metabolic process"/>
    <property type="evidence" value="ECO:0007669"/>
    <property type="project" value="UniProtKB-UniRule"/>
</dbReference>
<feature type="transmembrane region" description="Helical" evidence="14">
    <location>
        <begin position="214"/>
        <end position="231"/>
    </location>
</feature>
<evidence type="ECO:0000256" key="3">
    <source>
        <dbReference type="ARBA" id="ARBA00009187"/>
    </source>
</evidence>
<feature type="transmembrane region" description="Helical" evidence="14">
    <location>
        <begin position="274"/>
        <end position="294"/>
    </location>
</feature>
<dbReference type="Pfam" id="PF05653">
    <property type="entry name" value="Mg_trans_NIPA"/>
    <property type="match status" value="1"/>
</dbReference>
<name>A0A8J4VXR4_9ROSI</name>
<dbReference type="OrthoDB" id="6428174at2759"/>
<evidence type="ECO:0000256" key="10">
    <source>
        <dbReference type="ARBA" id="ARBA00023055"/>
    </source>
</evidence>
<dbReference type="GO" id="GO:0005886">
    <property type="term" value="C:plasma membrane"/>
    <property type="evidence" value="ECO:0007669"/>
    <property type="project" value="UniProtKB-SubCell"/>
</dbReference>
<comment type="subcellular location">
    <subcellularLocation>
        <location evidence="14">Cell membrane</location>
        <topology evidence="14">Multi-pass membrane protein</topology>
    </subcellularLocation>
    <subcellularLocation>
        <location evidence="14">Early endosome</location>
    </subcellularLocation>
    <subcellularLocation>
        <location evidence="1 15">Endoplasmic reticulum membrane</location>
        <topology evidence="1 15">Multi-pass membrane protein</topology>
    </subcellularLocation>
</comment>
<comment type="caution">
    <text evidence="15">Lacks conserved residue(s) required for the propagation of feature annotation.</text>
</comment>
<keyword evidence="10 15" id="KW-0445">Lipid transport</keyword>
<dbReference type="GO" id="GO:0006665">
    <property type="term" value="P:sphingolipid metabolic process"/>
    <property type="evidence" value="ECO:0007669"/>
    <property type="project" value="UniProtKB-UniRule"/>
</dbReference>
<evidence type="ECO:0000256" key="6">
    <source>
        <dbReference type="ARBA" id="ARBA00022692"/>
    </source>
</evidence>
<feature type="transmembrane region" description="Helical" evidence="14">
    <location>
        <begin position="53"/>
        <end position="74"/>
    </location>
</feature>